<dbReference type="Proteomes" id="UP000589085">
    <property type="component" value="Unassembled WGS sequence"/>
</dbReference>
<proteinExistence type="predicted"/>
<sequence length="342" mass="37640">MTGSFRASREQLGLTQSQLKDALNLRLSRSYDRHTISRWENGRQPVPAEVMEELASMCQRDKKQTRIITFANQKGGVGKTTSALNISVALSRMGYKVLLVDADPQASASSAILGPRHLEIYRQQKTLAQVLLRDRPLSEVIIRADEDLEGDFAVPVDFCASHIDLAEVDIRREPGTEGLLSEALSEVKSSYEFIIVDSPPHLGFLTWMALAASNLVFIPVRTEPYDVMGVNLILDTITKVHRRANPRLRLAGVLPTQFQSQQYVDVEIVAHLNRVLAGQAPILEPVPNSTAFSNAAWAAKIPVDAMPRNPAVKVYVRLAEAIADVRPFVLASEVVDLAVVGA</sequence>
<dbReference type="EMBL" id="JABEQJ010000050">
    <property type="protein sequence ID" value="MBB2162726.1"/>
    <property type="molecule type" value="Genomic_DNA"/>
</dbReference>
<dbReference type="GO" id="GO:0003677">
    <property type="term" value="F:DNA binding"/>
    <property type="evidence" value="ECO:0007669"/>
    <property type="project" value="InterPro"/>
</dbReference>
<gene>
    <name evidence="2" type="ORF">HLH48_21705</name>
</gene>
<evidence type="ECO:0000313" key="2">
    <source>
        <dbReference type="EMBL" id="MBB2162726.1"/>
    </source>
</evidence>
<evidence type="ECO:0000259" key="1">
    <source>
        <dbReference type="PROSITE" id="PS50943"/>
    </source>
</evidence>
<protein>
    <submittedName>
        <fullName evidence="2">AAA family ATPase</fullName>
    </submittedName>
</protein>
<comment type="caution">
    <text evidence="2">The sequence shown here is derived from an EMBL/GenBank/DDBJ whole genome shotgun (WGS) entry which is preliminary data.</text>
</comment>
<dbReference type="PANTHER" id="PTHR13696:SF52">
    <property type="entry name" value="PARA FAMILY PROTEIN CT_582"/>
    <property type="match status" value="1"/>
</dbReference>
<dbReference type="InterPro" id="IPR050678">
    <property type="entry name" value="DNA_Partitioning_ATPase"/>
</dbReference>
<dbReference type="SUPFAM" id="SSF47413">
    <property type="entry name" value="lambda repressor-like DNA-binding domains"/>
    <property type="match status" value="1"/>
</dbReference>
<evidence type="ECO:0000313" key="3">
    <source>
        <dbReference type="Proteomes" id="UP000589085"/>
    </source>
</evidence>
<dbReference type="Gene3D" id="3.40.50.300">
    <property type="entry name" value="P-loop containing nucleotide triphosphate hydrolases"/>
    <property type="match status" value="1"/>
</dbReference>
<accession>A0A7W4IH52</accession>
<dbReference type="RefSeq" id="WP_182999543.1">
    <property type="nucleotide sequence ID" value="NZ_JABEQJ010000050.1"/>
</dbReference>
<dbReference type="CDD" id="cd02042">
    <property type="entry name" value="ParAB_family"/>
    <property type="match status" value="1"/>
</dbReference>
<organism evidence="2 3">
    <name type="scientific">Gluconacetobacter sacchari</name>
    <dbReference type="NCBI Taxonomy" id="92759"/>
    <lineage>
        <taxon>Bacteria</taxon>
        <taxon>Pseudomonadati</taxon>
        <taxon>Pseudomonadota</taxon>
        <taxon>Alphaproteobacteria</taxon>
        <taxon>Acetobacterales</taxon>
        <taxon>Acetobacteraceae</taxon>
        <taxon>Gluconacetobacter</taxon>
    </lineage>
</organism>
<dbReference type="PANTHER" id="PTHR13696">
    <property type="entry name" value="P-LOOP CONTAINING NUCLEOSIDE TRIPHOSPHATE HYDROLASE"/>
    <property type="match status" value="1"/>
</dbReference>
<dbReference type="InterPro" id="IPR027417">
    <property type="entry name" value="P-loop_NTPase"/>
</dbReference>
<dbReference type="Pfam" id="PF13560">
    <property type="entry name" value="HTH_31"/>
    <property type="match status" value="1"/>
</dbReference>
<dbReference type="InterPro" id="IPR010982">
    <property type="entry name" value="Lambda_DNA-bd_dom_sf"/>
</dbReference>
<dbReference type="PROSITE" id="PS50943">
    <property type="entry name" value="HTH_CROC1"/>
    <property type="match status" value="1"/>
</dbReference>
<dbReference type="AlphaFoldDB" id="A0A7W4IH52"/>
<dbReference type="InterPro" id="IPR001387">
    <property type="entry name" value="Cro/C1-type_HTH"/>
</dbReference>
<dbReference type="Pfam" id="PF13614">
    <property type="entry name" value="AAA_31"/>
    <property type="match status" value="1"/>
</dbReference>
<dbReference type="CDD" id="cd00093">
    <property type="entry name" value="HTH_XRE"/>
    <property type="match status" value="1"/>
</dbReference>
<reference evidence="2 3" key="1">
    <citation type="submission" date="2020-04" db="EMBL/GenBank/DDBJ databases">
        <title>Description of novel Gluconacetobacter.</title>
        <authorList>
            <person name="Sombolestani A."/>
        </authorList>
    </citation>
    <scope>NUCLEOTIDE SEQUENCE [LARGE SCALE GENOMIC DNA]</scope>
    <source>
        <strain evidence="2 3">LMG 19747</strain>
    </source>
</reference>
<dbReference type="InterPro" id="IPR025669">
    <property type="entry name" value="AAA_dom"/>
</dbReference>
<name>A0A7W4IH52_9PROT</name>
<dbReference type="SUPFAM" id="SSF52540">
    <property type="entry name" value="P-loop containing nucleoside triphosphate hydrolases"/>
    <property type="match status" value="1"/>
</dbReference>
<dbReference type="Gene3D" id="1.10.260.40">
    <property type="entry name" value="lambda repressor-like DNA-binding domains"/>
    <property type="match status" value="1"/>
</dbReference>
<feature type="domain" description="HTH cro/C1-type" evidence="1">
    <location>
        <begin position="5"/>
        <end position="55"/>
    </location>
</feature>